<name>A0A5B7JGZ8_PORTR</name>
<dbReference type="EMBL" id="VSRR010102071">
    <property type="protein sequence ID" value="MPC95392.1"/>
    <property type="molecule type" value="Genomic_DNA"/>
</dbReference>
<organism evidence="1 2">
    <name type="scientific">Portunus trituberculatus</name>
    <name type="common">Swimming crab</name>
    <name type="synonym">Neptunus trituberculatus</name>
    <dbReference type="NCBI Taxonomy" id="210409"/>
    <lineage>
        <taxon>Eukaryota</taxon>
        <taxon>Metazoa</taxon>
        <taxon>Ecdysozoa</taxon>
        <taxon>Arthropoda</taxon>
        <taxon>Crustacea</taxon>
        <taxon>Multicrustacea</taxon>
        <taxon>Malacostraca</taxon>
        <taxon>Eumalacostraca</taxon>
        <taxon>Eucarida</taxon>
        <taxon>Decapoda</taxon>
        <taxon>Pleocyemata</taxon>
        <taxon>Brachyura</taxon>
        <taxon>Eubrachyura</taxon>
        <taxon>Portunoidea</taxon>
        <taxon>Portunidae</taxon>
        <taxon>Portuninae</taxon>
        <taxon>Portunus</taxon>
    </lineage>
</organism>
<comment type="caution">
    <text evidence="1">The sequence shown here is derived from an EMBL/GenBank/DDBJ whole genome shotgun (WGS) entry which is preliminary data.</text>
</comment>
<sequence length="70" mass="7808">MESQWEPESTGTGLSVAITVTPSHSFYFGYHHLLGIFTTPGPQNLQEFIRVHGVSGVLIVRHVVREVTRC</sequence>
<evidence type="ECO:0000313" key="1">
    <source>
        <dbReference type="EMBL" id="MPC95392.1"/>
    </source>
</evidence>
<reference evidence="1 2" key="1">
    <citation type="submission" date="2019-05" db="EMBL/GenBank/DDBJ databases">
        <title>Another draft genome of Portunus trituberculatus and its Hox gene families provides insights of decapod evolution.</title>
        <authorList>
            <person name="Jeong J.-H."/>
            <person name="Song I."/>
            <person name="Kim S."/>
            <person name="Choi T."/>
            <person name="Kim D."/>
            <person name="Ryu S."/>
            <person name="Kim W."/>
        </authorList>
    </citation>
    <scope>NUCLEOTIDE SEQUENCE [LARGE SCALE GENOMIC DNA]</scope>
    <source>
        <tissue evidence="1">Muscle</tissue>
    </source>
</reference>
<dbReference type="Proteomes" id="UP000324222">
    <property type="component" value="Unassembled WGS sequence"/>
</dbReference>
<evidence type="ECO:0000313" key="2">
    <source>
        <dbReference type="Proteomes" id="UP000324222"/>
    </source>
</evidence>
<protein>
    <submittedName>
        <fullName evidence="1">Uncharacterized protein</fullName>
    </submittedName>
</protein>
<accession>A0A5B7JGZ8</accession>
<gene>
    <name evidence="1" type="ORF">E2C01_090601</name>
</gene>
<keyword evidence="2" id="KW-1185">Reference proteome</keyword>
<dbReference type="AlphaFoldDB" id="A0A5B7JGZ8"/>
<proteinExistence type="predicted"/>